<dbReference type="InterPro" id="IPR041129">
    <property type="entry name" value="CdiI_2"/>
</dbReference>
<keyword evidence="3" id="KW-1185">Reference proteome</keyword>
<accession>A0ABV4E6U8</accession>
<feature type="domain" description="CdiI immunity protein" evidence="1">
    <location>
        <begin position="3"/>
        <end position="67"/>
    </location>
</feature>
<dbReference type="EMBL" id="JBGFFX010000004">
    <property type="protein sequence ID" value="MEY8770640.1"/>
    <property type="molecule type" value="Genomic_DNA"/>
</dbReference>
<dbReference type="Proteomes" id="UP001565243">
    <property type="component" value="Unassembled WGS sequence"/>
</dbReference>
<reference evidence="2 3" key="1">
    <citation type="submission" date="2024-07" db="EMBL/GenBank/DDBJ databases">
        <authorList>
            <person name="Hebao G."/>
        </authorList>
    </citation>
    <scope>NUCLEOTIDE SEQUENCE [LARGE SCALE GENOMIC DNA]</scope>
    <source>
        <strain evidence="2 3">ACCC 02193</strain>
    </source>
</reference>
<evidence type="ECO:0000259" key="1">
    <source>
        <dbReference type="Pfam" id="PF18593"/>
    </source>
</evidence>
<dbReference type="Pfam" id="PF18593">
    <property type="entry name" value="CdiI_2"/>
    <property type="match status" value="1"/>
</dbReference>
<name>A0ABV4E6U8_9GAMM</name>
<dbReference type="RefSeq" id="WP_253456527.1">
    <property type="nucleotide sequence ID" value="NZ_JBGFFX010000004.1"/>
</dbReference>
<gene>
    <name evidence="2" type="ORF">AB6T85_09400</name>
</gene>
<evidence type="ECO:0000313" key="2">
    <source>
        <dbReference type="EMBL" id="MEY8770640.1"/>
    </source>
</evidence>
<evidence type="ECO:0000313" key="3">
    <source>
        <dbReference type="Proteomes" id="UP001565243"/>
    </source>
</evidence>
<proteinExistence type="predicted"/>
<sequence>MKRYESIRLFFRIFFNPDWGDTSQEIVNSYVDHLDGADDNLAEEIDDFLERYPDNKSANPALEEICGTSMAFLRPSPVEFLRWLSASLKQKRDG</sequence>
<comment type="caution">
    <text evidence="2">The sequence shown here is derived from an EMBL/GenBank/DDBJ whole genome shotgun (WGS) entry which is preliminary data.</text>
</comment>
<organism evidence="2 3">
    <name type="scientific">Erwinia aeris</name>
    <dbReference type="NCBI Taxonomy" id="3239803"/>
    <lineage>
        <taxon>Bacteria</taxon>
        <taxon>Pseudomonadati</taxon>
        <taxon>Pseudomonadota</taxon>
        <taxon>Gammaproteobacteria</taxon>
        <taxon>Enterobacterales</taxon>
        <taxon>Erwiniaceae</taxon>
        <taxon>Erwinia</taxon>
    </lineage>
</organism>
<protein>
    <submittedName>
        <fullName evidence="2">Contact-dependent growth inhibition system immunity protein</fullName>
    </submittedName>
</protein>